<evidence type="ECO:0000256" key="2">
    <source>
        <dbReference type="ARBA" id="ARBA00022845"/>
    </source>
</evidence>
<dbReference type="Pfam" id="PF01253">
    <property type="entry name" value="SUI1"/>
    <property type="match status" value="1"/>
</dbReference>
<feature type="domain" description="SUI1" evidence="4">
    <location>
        <begin position="48"/>
        <end position="108"/>
    </location>
</feature>
<proteinExistence type="inferred from homology"/>
<comment type="caution">
    <text evidence="5">The sequence shown here is derived from an EMBL/GenBank/DDBJ whole genome shotgun (WGS) entry which is preliminary data.</text>
</comment>
<dbReference type="PANTHER" id="PTHR12789">
    <property type="entry name" value="DENSITY-REGULATED PROTEIN HOMOLOG"/>
    <property type="match status" value="1"/>
</dbReference>
<dbReference type="GO" id="GO:0003743">
    <property type="term" value="F:translation initiation factor activity"/>
    <property type="evidence" value="ECO:0007669"/>
    <property type="project" value="InterPro"/>
</dbReference>
<keyword evidence="2" id="KW-0810">Translation regulation</keyword>
<evidence type="ECO:0000256" key="3">
    <source>
        <dbReference type="ARBA" id="ARBA00022917"/>
    </source>
</evidence>
<dbReference type="GO" id="GO:0002188">
    <property type="term" value="P:translation reinitiation"/>
    <property type="evidence" value="ECO:0007669"/>
    <property type="project" value="TreeGrafter"/>
</dbReference>
<dbReference type="InterPro" id="IPR050318">
    <property type="entry name" value="DENR/SUI1_TIF"/>
</dbReference>
<evidence type="ECO:0000259" key="4">
    <source>
        <dbReference type="PROSITE" id="PS50296"/>
    </source>
</evidence>
<name>A0A5J4R535_9ZZZZ</name>
<evidence type="ECO:0000256" key="1">
    <source>
        <dbReference type="ARBA" id="ARBA00005422"/>
    </source>
</evidence>
<organism evidence="5">
    <name type="scientific">termite gut metagenome</name>
    <dbReference type="NCBI Taxonomy" id="433724"/>
    <lineage>
        <taxon>unclassified sequences</taxon>
        <taxon>metagenomes</taxon>
        <taxon>organismal metagenomes</taxon>
    </lineage>
</organism>
<comment type="similarity">
    <text evidence="1">Belongs to the SUI1 family.</text>
</comment>
<dbReference type="PANTHER" id="PTHR12789:SF0">
    <property type="entry name" value="DENSITY-REGULATED PROTEIN"/>
    <property type="match status" value="1"/>
</dbReference>
<keyword evidence="3" id="KW-0648">Protein biosynthesis</keyword>
<dbReference type="GO" id="GO:0006417">
    <property type="term" value="P:regulation of translation"/>
    <property type="evidence" value="ECO:0007669"/>
    <property type="project" value="UniProtKB-KW"/>
</dbReference>
<dbReference type="InterPro" id="IPR036877">
    <property type="entry name" value="SUI1_dom_sf"/>
</dbReference>
<dbReference type="PROSITE" id="PS50296">
    <property type="entry name" value="SUI1"/>
    <property type="match status" value="1"/>
</dbReference>
<protein>
    <recommendedName>
        <fullName evidence="4">SUI1 domain-containing protein</fullName>
    </recommendedName>
</protein>
<dbReference type="GO" id="GO:0001731">
    <property type="term" value="P:formation of translation preinitiation complex"/>
    <property type="evidence" value="ECO:0007669"/>
    <property type="project" value="TreeGrafter"/>
</dbReference>
<dbReference type="InterPro" id="IPR001950">
    <property type="entry name" value="SUI1"/>
</dbReference>
<dbReference type="CDD" id="cd11567">
    <property type="entry name" value="YciH_like"/>
    <property type="match status" value="1"/>
</dbReference>
<gene>
    <name evidence="5" type="ORF">EZS27_022347</name>
</gene>
<dbReference type="Gene3D" id="3.30.780.10">
    <property type="entry name" value="SUI1-like domain"/>
    <property type="match status" value="1"/>
</dbReference>
<dbReference type="PIRSF" id="PIRSF037511">
    <property type="entry name" value="Transl_init_SUI1_pro"/>
    <property type="match status" value="1"/>
</dbReference>
<dbReference type="GO" id="GO:0003729">
    <property type="term" value="F:mRNA binding"/>
    <property type="evidence" value="ECO:0007669"/>
    <property type="project" value="TreeGrafter"/>
</dbReference>
<sequence>MKKNDWRERLNVVYSTNPDFNYKTTTNPDDTVTLEPEKQNLRVQLDKKNRGGKTVTLITGFIGGENDLKELGKFLKSKCGVGGAVKDGEIIIQGDVKQRVSELLRKKGYNRTRIVG</sequence>
<reference evidence="5" key="1">
    <citation type="submission" date="2019-03" db="EMBL/GenBank/DDBJ databases">
        <title>Single cell metagenomics reveals metabolic interactions within the superorganism composed of flagellate Streblomastix strix and complex community of Bacteroidetes bacteria on its surface.</title>
        <authorList>
            <person name="Treitli S.C."/>
            <person name="Kolisko M."/>
            <person name="Husnik F."/>
            <person name="Keeling P."/>
            <person name="Hampl V."/>
        </authorList>
    </citation>
    <scope>NUCLEOTIDE SEQUENCE</scope>
    <source>
        <strain evidence="5">STM</strain>
    </source>
</reference>
<dbReference type="SUPFAM" id="SSF55159">
    <property type="entry name" value="eIF1-like"/>
    <property type="match status" value="1"/>
</dbReference>
<accession>A0A5J4R535</accession>
<dbReference type="InterPro" id="IPR005872">
    <property type="entry name" value="SUI1_arc_bac"/>
</dbReference>
<evidence type="ECO:0000313" key="5">
    <source>
        <dbReference type="EMBL" id="KAA6328788.1"/>
    </source>
</evidence>
<dbReference type="EMBL" id="SNRY01001756">
    <property type="protein sequence ID" value="KAA6328788.1"/>
    <property type="molecule type" value="Genomic_DNA"/>
</dbReference>
<dbReference type="AlphaFoldDB" id="A0A5J4R535"/>